<evidence type="ECO:0000313" key="6">
    <source>
        <dbReference type="EMBL" id="AHG89689.1"/>
    </source>
</evidence>
<dbReference type="InterPro" id="IPR051677">
    <property type="entry name" value="AfsR-DnrI-RedD_regulator"/>
</dbReference>
<evidence type="ECO:0000256" key="4">
    <source>
        <dbReference type="SAM" id="Phobius"/>
    </source>
</evidence>
<keyword evidence="2" id="KW-0804">Transcription</keyword>
<dbReference type="Pfam" id="PF03704">
    <property type="entry name" value="BTAD"/>
    <property type="match status" value="1"/>
</dbReference>
<dbReference type="KEGG" id="gba:J421_2152"/>
<keyword evidence="7" id="KW-1185">Reference proteome</keyword>
<proteinExistence type="predicted"/>
<keyword evidence="4" id="KW-0472">Membrane</keyword>
<dbReference type="InterPro" id="IPR036388">
    <property type="entry name" value="WH-like_DNA-bd_sf"/>
</dbReference>
<dbReference type="SUPFAM" id="SSF48452">
    <property type="entry name" value="TPR-like"/>
    <property type="match status" value="1"/>
</dbReference>
<dbReference type="eggNOG" id="COG0457">
    <property type="taxonomic scope" value="Bacteria"/>
</dbReference>
<protein>
    <submittedName>
        <fullName evidence="6">Transcriptional activator domain-containing protein</fullName>
    </submittedName>
</protein>
<feature type="compositionally biased region" description="Low complexity" evidence="3">
    <location>
        <begin position="285"/>
        <end position="297"/>
    </location>
</feature>
<dbReference type="InterPro" id="IPR011990">
    <property type="entry name" value="TPR-like_helical_dom_sf"/>
</dbReference>
<name>W0RF42_9BACT</name>
<keyword evidence="4" id="KW-1133">Transmembrane helix</keyword>
<feature type="transmembrane region" description="Helical" evidence="4">
    <location>
        <begin position="306"/>
        <end position="325"/>
    </location>
</feature>
<dbReference type="GO" id="GO:0006355">
    <property type="term" value="P:regulation of DNA-templated transcription"/>
    <property type="evidence" value="ECO:0007669"/>
    <property type="project" value="InterPro"/>
</dbReference>
<dbReference type="PANTHER" id="PTHR35807:SF1">
    <property type="entry name" value="TRANSCRIPTIONAL REGULATOR REDD"/>
    <property type="match status" value="1"/>
</dbReference>
<dbReference type="InterPro" id="IPR005158">
    <property type="entry name" value="BTAD"/>
</dbReference>
<sequence length="861" mass="92124">MERTHRGTTRARHAIPVGRFRLVTLGRLALLDPAGRDEPSLATRPRKLAVLAWLALRAGRRATRDRLIGVFWGGRDEDRARNSLSDALSHLRRSLGRDALCALADEVLLADGAPLDVDALALTAAAAAGDDERVTALYAGPFLDGVYVDDAPEFDHWRERERARLAALFARSASARCTELARARRWDDCRALAERWLDAEPASADAALFVLNAIKAPGTPEALAAAVAAYDALVRRLDRELGTAPHASVTTLARDVAARLAETGLLEQLEPQRTQRTQRAPTGQVSSASSASSAVKSSPTRSTRALVAYAAGAITVGGAIAVAALRAPEPALDPKRVVVVAFDNRTGDSTLASLGRIAADWISRGLTETRTIEVVEPLARPSRDSTSDAPAAGRAAHAGTVVVGAFFREGDSVGVEARVVDARSGRVLRALEPVLAPRAEPLAAVHTLRQRVAGALAAELDPRIAALAREASQPPTYEAYQAWVQGLDAYAHRDYARAIPFLHRAAALDSDFVTPRLWEAAAWANLGDPAREDSLDRTVEPRRARLAPLDRTMLDGQRATLRGDRAGAYAAAREMLAAAPASEFALYHAGYTALDIGRYDEAVAVLRRIDAERSSVPWDQYGTRLGRALHLARRYDEELAETRRRLARQPALLSAIDDHARTLVALGRLGAVDSLMRAVLTIPAQPRTSAAQVMFDTAVELEAHEHASEATALFGRAAEASRDAPTSPRDADVARVLGAAATGLAGDWARADSMFRALSAAHPGDVRLLGWTGLAAAHTGDRARAERVAAELARVEEPYPTGLPSLFRACIAGTLGRQADAVTLLRRALAEGFATGALHAQSCLLPLRGYAPYEALAHPVR</sequence>
<feature type="domain" description="Bacterial transcriptional activator" evidence="5">
    <location>
        <begin position="117"/>
        <end position="257"/>
    </location>
</feature>
<reference evidence="6 7" key="1">
    <citation type="journal article" date="2014" name="Genome Announc.">
        <title>Genome Sequence and Methylome of Soil Bacterium Gemmatirosa kalamazoonensis KBS708T, a Member of the Rarely Cultivated Gemmatimonadetes Phylum.</title>
        <authorList>
            <person name="Debruyn J.M."/>
            <person name="Radosevich M."/>
            <person name="Wommack K.E."/>
            <person name="Polson S.W."/>
            <person name="Hauser L.J."/>
            <person name="Fawaz M.N."/>
            <person name="Korlach J."/>
            <person name="Tsai Y.C."/>
        </authorList>
    </citation>
    <scope>NUCLEOTIDE SEQUENCE [LARGE SCALE GENOMIC DNA]</scope>
    <source>
        <strain evidence="6 7">KBS708</strain>
    </source>
</reference>
<evidence type="ECO:0000256" key="2">
    <source>
        <dbReference type="ARBA" id="ARBA00023163"/>
    </source>
</evidence>
<evidence type="ECO:0000256" key="1">
    <source>
        <dbReference type="ARBA" id="ARBA00023015"/>
    </source>
</evidence>
<keyword evidence="4" id="KW-0812">Transmembrane</keyword>
<dbReference type="SMART" id="SM01043">
    <property type="entry name" value="BTAD"/>
    <property type="match status" value="1"/>
</dbReference>
<feature type="region of interest" description="Disordered" evidence="3">
    <location>
        <begin position="269"/>
        <end position="297"/>
    </location>
</feature>
<dbReference type="GO" id="GO:0003677">
    <property type="term" value="F:DNA binding"/>
    <property type="evidence" value="ECO:0007669"/>
    <property type="project" value="InterPro"/>
</dbReference>
<dbReference type="Gene3D" id="1.25.40.10">
    <property type="entry name" value="Tetratricopeptide repeat domain"/>
    <property type="match status" value="3"/>
</dbReference>
<evidence type="ECO:0000259" key="5">
    <source>
        <dbReference type="SMART" id="SM01043"/>
    </source>
</evidence>
<dbReference type="eggNOG" id="COG3629">
    <property type="taxonomic scope" value="Bacteria"/>
</dbReference>
<dbReference type="RefSeq" id="WP_104022494.1">
    <property type="nucleotide sequence ID" value="NZ_CP007128.1"/>
</dbReference>
<dbReference type="AlphaFoldDB" id="W0RF42"/>
<dbReference type="OrthoDB" id="9758570at2"/>
<keyword evidence="1" id="KW-0805">Transcription regulation</keyword>
<dbReference type="EMBL" id="CP007128">
    <property type="protein sequence ID" value="AHG89689.1"/>
    <property type="molecule type" value="Genomic_DNA"/>
</dbReference>
<dbReference type="STRING" id="861299.J421_2152"/>
<evidence type="ECO:0000256" key="3">
    <source>
        <dbReference type="SAM" id="MobiDB-lite"/>
    </source>
</evidence>
<dbReference type="PANTHER" id="PTHR35807">
    <property type="entry name" value="TRANSCRIPTIONAL REGULATOR REDD-RELATED"/>
    <property type="match status" value="1"/>
</dbReference>
<evidence type="ECO:0000313" key="7">
    <source>
        <dbReference type="Proteomes" id="UP000019151"/>
    </source>
</evidence>
<feature type="compositionally biased region" description="Polar residues" evidence="3">
    <location>
        <begin position="271"/>
        <end position="284"/>
    </location>
</feature>
<dbReference type="Proteomes" id="UP000019151">
    <property type="component" value="Chromosome"/>
</dbReference>
<dbReference type="InterPro" id="IPR016032">
    <property type="entry name" value="Sig_transdc_resp-reg_C-effctor"/>
</dbReference>
<dbReference type="Gene3D" id="1.10.10.10">
    <property type="entry name" value="Winged helix-like DNA-binding domain superfamily/Winged helix DNA-binding domain"/>
    <property type="match status" value="1"/>
</dbReference>
<accession>W0RF42</accession>
<gene>
    <name evidence="6" type="ORF">J421_2152</name>
</gene>
<organism evidence="6 7">
    <name type="scientific">Gemmatirosa kalamazoonensis</name>
    <dbReference type="NCBI Taxonomy" id="861299"/>
    <lineage>
        <taxon>Bacteria</taxon>
        <taxon>Pseudomonadati</taxon>
        <taxon>Gemmatimonadota</taxon>
        <taxon>Gemmatimonadia</taxon>
        <taxon>Gemmatimonadales</taxon>
        <taxon>Gemmatimonadaceae</taxon>
        <taxon>Gemmatirosa</taxon>
    </lineage>
</organism>
<dbReference type="SUPFAM" id="SSF46894">
    <property type="entry name" value="C-terminal effector domain of the bipartite response regulators"/>
    <property type="match status" value="1"/>
</dbReference>
<dbReference type="HOGENOM" id="CLU_332273_0_0_0"/>
<dbReference type="InParanoid" id="W0RF42"/>